<keyword evidence="2" id="KW-0812">Transmembrane</keyword>
<dbReference type="Gene3D" id="3.30.1490.480">
    <property type="entry name" value="Endolytic murein transglycosylase"/>
    <property type="match status" value="1"/>
</dbReference>
<keyword evidence="2" id="KW-1133">Transmembrane helix</keyword>
<gene>
    <name evidence="3" type="ORF">QJS35_16520</name>
</gene>
<protein>
    <recommendedName>
        <fullName evidence="5">Endolytic transglycosylase MltG</fullName>
    </recommendedName>
</protein>
<feature type="transmembrane region" description="Helical" evidence="2">
    <location>
        <begin position="7"/>
        <end position="25"/>
    </location>
</feature>
<evidence type="ECO:0000313" key="3">
    <source>
        <dbReference type="EMBL" id="MEQ4484004.1"/>
    </source>
</evidence>
<accession>A0ABV1KV71</accession>
<organism evidence="3 4">
    <name type="scientific">Cohnella silvisoli</name>
    <dbReference type="NCBI Taxonomy" id="2873699"/>
    <lineage>
        <taxon>Bacteria</taxon>
        <taxon>Bacillati</taxon>
        <taxon>Bacillota</taxon>
        <taxon>Bacilli</taxon>
        <taxon>Bacillales</taxon>
        <taxon>Paenibacillaceae</taxon>
        <taxon>Cohnella</taxon>
    </lineage>
</organism>
<evidence type="ECO:0000256" key="2">
    <source>
        <dbReference type="SAM" id="Phobius"/>
    </source>
</evidence>
<keyword evidence="4" id="KW-1185">Reference proteome</keyword>
<keyword evidence="2" id="KW-0472">Membrane</keyword>
<proteinExistence type="predicted"/>
<sequence length="181" mass="19642">MHKYRSWLMGLGIGIILGSSMLQIIQLAKNQAVMVADEPMTREQLDTEAKKAGFVLSPAGQTLYTQDQLNAKIDEAVAAASKDGINDTKGALKPPAPSETANSENAGAGDSEDPKAVTLYIRKNMTLTEAAERLQKLGVIDDVEDFVRRAKSISKKMNVGTAVFTGKPNYKQIMAELTREK</sequence>
<comment type="caution">
    <text evidence="3">The sequence shown here is derived from an EMBL/GenBank/DDBJ whole genome shotgun (WGS) entry which is preliminary data.</text>
</comment>
<evidence type="ECO:0000256" key="1">
    <source>
        <dbReference type="SAM" id="MobiDB-lite"/>
    </source>
</evidence>
<dbReference type="EMBL" id="JASKHM010000009">
    <property type="protein sequence ID" value="MEQ4484004.1"/>
    <property type="molecule type" value="Genomic_DNA"/>
</dbReference>
<dbReference type="Proteomes" id="UP001493487">
    <property type="component" value="Unassembled WGS sequence"/>
</dbReference>
<evidence type="ECO:0008006" key="5">
    <source>
        <dbReference type="Google" id="ProtNLM"/>
    </source>
</evidence>
<reference evidence="3 4" key="1">
    <citation type="journal article" date="2023" name="Genome Announc.">
        <title>Pan-Genome Analyses of the Genus Cohnella and Proposal of the Novel Species Cohnella silvisoli sp. nov., Isolated from Forest Soil.</title>
        <authorList>
            <person name="Wang C."/>
            <person name="Mao L."/>
            <person name="Bao G."/>
            <person name="Zhu H."/>
        </authorList>
    </citation>
    <scope>NUCLEOTIDE SEQUENCE [LARGE SCALE GENOMIC DNA]</scope>
    <source>
        <strain evidence="3 4">NL03-T5-1</strain>
    </source>
</reference>
<feature type="region of interest" description="Disordered" evidence="1">
    <location>
        <begin position="85"/>
        <end position="112"/>
    </location>
</feature>
<evidence type="ECO:0000313" key="4">
    <source>
        <dbReference type="Proteomes" id="UP001493487"/>
    </source>
</evidence>
<dbReference type="RefSeq" id="WP_232186379.1">
    <property type="nucleotide sequence ID" value="NZ_JAIOAP010000008.1"/>
</dbReference>
<name>A0ABV1KV71_9BACL</name>